<evidence type="ECO:0000259" key="10">
    <source>
        <dbReference type="Pfam" id="PF02868"/>
    </source>
</evidence>
<name>A0A2A6RDS1_9CHLR</name>
<evidence type="ECO:0008006" key="14">
    <source>
        <dbReference type="Google" id="ProtNLM"/>
    </source>
</evidence>
<dbReference type="InterPro" id="IPR011096">
    <property type="entry name" value="FTP_domain"/>
</dbReference>
<keyword evidence="2" id="KW-0645">Protease</keyword>
<comment type="caution">
    <text evidence="12">The sequence shown here is derived from an EMBL/GenBank/DDBJ whole genome shotgun (WGS) entry which is preliminary data.</text>
</comment>
<dbReference type="CDD" id="cd09597">
    <property type="entry name" value="M4_TLP"/>
    <property type="match status" value="1"/>
</dbReference>
<proteinExistence type="inferred from homology"/>
<evidence type="ECO:0000259" key="11">
    <source>
        <dbReference type="Pfam" id="PF07504"/>
    </source>
</evidence>
<evidence type="ECO:0000259" key="9">
    <source>
        <dbReference type="Pfam" id="PF01447"/>
    </source>
</evidence>
<gene>
    <name evidence="12" type="ORF">CJ255_20960</name>
</gene>
<dbReference type="Gene3D" id="3.10.170.10">
    <property type="match status" value="1"/>
</dbReference>
<keyword evidence="3" id="KW-0479">Metal-binding</keyword>
<evidence type="ECO:0000256" key="1">
    <source>
        <dbReference type="ARBA" id="ARBA00009388"/>
    </source>
</evidence>
<dbReference type="Pfam" id="PF01447">
    <property type="entry name" value="Peptidase_M4"/>
    <property type="match status" value="1"/>
</dbReference>
<keyword evidence="13" id="KW-1185">Reference proteome</keyword>
<dbReference type="Gene3D" id="1.10.390.10">
    <property type="entry name" value="Neutral Protease Domain 2"/>
    <property type="match status" value="1"/>
</dbReference>
<organism evidence="12 13">
    <name type="scientific">Candidatus Viridilinea mediisalina</name>
    <dbReference type="NCBI Taxonomy" id="2024553"/>
    <lineage>
        <taxon>Bacteria</taxon>
        <taxon>Bacillati</taxon>
        <taxon>Chloroflexota</taxon>
        <taxon>Chloroflexia</taxon>
        <taxon>Chloroflexales</taxon>
        <taxon>Chloroflexineae</taxon>
        <taxon>Oscillochloridaceae</taxon>
        <taxon>Candidatus Viridilinea</taxon>
    </lineage>
</organism>
<evidence type="ECO:0000256" key="3">
    <source>
        <dbReference type="ARBA" id="ARBA00022723"/>
    </source>
</evidence>
<keyword evidence="7" id="KW-0482">Metalloprotease</keyword>
<reference evidence="13" key="1">
    <citation type="submission" date="2017-08" db="EMBL/GenBank/DDBJ databases">
        <authorList>
            <person name="Grouzdev D.S."/>
            <person name="Gaisin V.A."/>
            <person name="Rysina M.S."/>
            <person name="Gorlenko V.M."/>
        </authorList>
    </citation>
    <scope>NUCLEOTIDE SEQUENCE [LARGE SCALE GENOMIC DNA]</scope>
    <source>
        <strain evidence="13">Kir15-3F</strain>
    </source>
</reference>
<dbReference type="AlphaFoldDB" id="A0A2A6RDS1"/>
<dbReference type="Gene3D" id="3.10.450.490">
    <property type="match status" value="1"/>
</dbReference>
<feature type="domain" description="Peptidase M4" evidence="9">
    <location>
        <begin position="304"/>
        <end position="379"/>
    </location>
</feature>
<keyword evidence="5" id="KW-0378">Hydrolase</keyword>
<dbReference type="SUPFAM" id="SSF55486">
    <property type="entry name" value="Metalloproteases ('zincins'), catalytic domain"/>
    <property type="match status" value="1"/>
</dbReference>
<dbReference type="OrthoDB" id="291295at2"/>
<evidence type="ECO:0000256" key="4">
    <source>
        <dbReference type="ARBA" id="ARBA00022729"/>
    </source>
</evidence>
<accession>A0A2A6RDS1</accession>
<dbReference type="EMBL" id="NQWI01000194">
    <property type="protein sequence ID" value="PDW00190.1"/>
    <property type="molecule type" value="Genomic_DNA"/>
</dbReference>
<sequence length="703" mass="77375">MKRTSLVLLVALVAILVFAGGIVPSGITTSATAQTALNRMQQDAVGELEIVWNIHTNTPSFVYGEIPINSVSLQADASAEEIALDFAQTYANLFRLQQADRELVVVASEQDSLGMDHVTLQQVYHGIPVHNAIMRVHIHDQAIVAAANGVIPDLGLTAIEPTVSADEALAIAQAVAQGGNAVSPPTLVVYTGDNYLPLPQGQLVWLVDLSRPDGPPARYVVDATEPFLLDIIERATLGTLIADPHASTPEAAVALSLDATATTFATLEPVQNTPRIETFDSRGTRIFPRTPVRVDDNPPVGRTEVDNAHNFTRETFDYFYNVHGRNSFDGQGTVMRSTVNYGTNYVNAFWEGVNLYTAYGTGLAVKDVVAHEWTHAVTQHTANLEYRWQSGALNESFSDIFAAMVDRDNWLIGEDIPIRLLGGADALRSMSHPERYGQPAHTDDWKRTCSNNQGVHTNSGITNHAYYLIATDIGKDKAEQIFYRALTVYLQPRSSLRDARAAALSATTDLYERDSDEYVAVERGFRYVGITNNWNPPTNNCSCAATQVLAERSLFADAVQALDIAVTLYQVRDQVMDNEALGQHYRNLYEEHSDRIGALILSDAQLRTQAAHLLQSTQPGMQSLVDPDAADEIVTANDVQELITFLQDLARQDREQDGGALAETIDQELQRTNFQTLEGMTYSEAWEYLNNATYAVYLPMITR</sequence>
<evidence type="ECO:0000256" key="6">
    <source>
        <dbReference type="ARBA" id="ARBA00022833"/>
    </source>
</evidence>
<evidence type="ECO:0000313" key="13">
    <source>
        <dbReference type="Proteomes" id="UP000220527"/>
    </source>
</evidence>
<keyword evidence="4" id="KW-0732">Signal</keyword>
<dbReference type="InterPro" id="IPR027268">
    <property type="entry name" value="Peptidase_M4/M1_CTD_sf"/>
</dbReference>
<protein>
    <recommendedName>
        <fullName evidence="14">Neutral metalloproteinase</fullName>
    </recommendedName>
</protein>
<dbReference type="PANTHER" id="PTHR33794:SF1">
    <property type="entry name" value="BACILLOLYSIN"/>
    <property type="match status" value="1"/>
</dbReference>
<dbReference type="GO" id="GO:0046872">
    <property type="term" value="F:metal ion binding"/>
    <property type="evidence" value="ECO:0007669"/>
    <property type="project" value="UniProtKB-KW"/>
</dbReference>
<dbReference type="PANTHER" id="PTHR33794">
    <property type="entry name" value="BACILLOLYSIN"/>
    <property type="match status" value="1"/>
</dbReference>
<evidence type="ECO:0000313" key="12">
    <source>
        <dbReference type="EMBL" id="PDW00190.1"/>
    </source>
</evidence>
<evidence type="ECO:0000256" key="7">
    <source>
        <dbReference type="ARBA" id="ARBA00023049"/>
    </source>
</evidence>
<evidence type="ECO:0000256" key="2">
    <source>
        <dbReference type="ARBA" id="ARBA00022670"/>
    </source>
</evidence>
<feature type="active site" evidence="8">
    <location>
        <position position="372"/>
    </location>
</feature>
<keyword evidence="6" id="KW-0862">Zinc</keyword>
<dbReference type="InterPro" id="IPR023612">
    <property type="entry name" value="Peptidase_M4"/>
</dbReference>
<feature type="active site" description="Proton donor" evidence="8">
    <location>
        <position position="456"/>
    </location>
</feature>
<feature type="domain" description="Peptidase M4 C-terminal" evidence="10">
    <location>
        <begin position="382"/>
        <end position="530"/>
    </location>
</feature>
<evidence type="ECO:0000256" key="8">
    <source>
        <dbReference type="PIRSR" id="PIRSR623612-1"/>
    </source>
</evidence>
<dbReference type="RefSeq" id="WP_097646025.1">
    <property type="nucleotide sequence ID" value="NZ_NQWI01000194.1"/>
</dbReference>
<evidence type="ECO:0000256" key="5">
    <source>
        <dbReference type="ARBA" id="ARBA00022801"/>
    </source>
</evidence>
<dbReference type="Pfam" id="PF02868">
    <property type="entry name" value="Peptidase_M4_C"/>
    <property type="match status" value="1"/>
</dbReference>
<dbReference type="InterPro" id="IPR013856">
    <property type="entry name" value="Peptidase_M4_domain"/>
</dbReference>
<dbReference type="Proteomes" id="UP000220527">
    <property type="component" value="Unassembled WGS sequence"/>
</dbReference>
<dbReference type="Pfam" id="PF07504">
    <property type="entry name" value="FTP"/>
    <property type="match status" value="1"/>
</dbReference>
<dbReference type="InterPro" id="IPR050728">
    <property type="entry name" value="Zinc_Metalloprotease_M4"/>
</dbReference>
<dbReference type="PRINTS" id="PR00730">
    <property type="entry name" value="THERMOLYSIN"/>
</dbReference>
<dbReference type="InterPro" id="IPR001570">
    <property type="entry name" value="Peptidase_M4_C_domain"/>
</dbReference>
<feature type="domain" description="FTP" evidence="11">
    <location>
        <begin position="102"/>
        <end position="149"/>
    </location>
</feature>
<dbReference type="GO" id="GO:0004222">
    <property type="term" value="F:metalloendopeptidase activity"/>
    <property type="evidence" value="ECO:0007669"/>
    <property type="project" value="InterPro"/>
</dbReference>
<comment type="similarity">
    <text evidence="1">Belongs to the peptidase M4 family.</text>
</comment>
<dbReference type="GO" id="GO:0006508">
    <property type="term" value="P:proteolysis"/>
    <property type="evidence" value="ECO:0007669"/>
    <property type="project" value="UniProtKB-KW"/>
</dbReference>